<keyword evidence="4" id="KW-0436">Ligase</keyword>
<dbReference type="InterPro" id="IPR000594">
    <property type="entry name" value="ThiF_NAD_FAD-bd"/>
</dbReference>
<comment type="similarity">
    <text evidence="4">Belongs to the ubiquitin-activating E1 family. UBA3 subfamily.</text>
</comment>
<evidence type="ECO:0000256" key="4">
    <source>
        <dbReference type="RuleBase" id="RU368009"/>
    </source>
</evidence>
<keyword evidence="1 4" id="KW-0547">Nucleotide-binding</keyword>
<dbReference type="GO" id="GO:0005634">
    <property type="term" value="C:nucleus"/>
    <property type="evidence" value="ECO:0007669"/>
    <property type="project" value="TreeGrafter"/>
</dbReference>
<dbReference type="GO" id="GO:0005737">
    <property type="term" value="C:cytoplasm"/>
    <property type="evidence" value="ECO:0007669"/>
    <property type="project" value="TreeGrafter"/>
</dbReference>
<evidence type="ECO:0000256" key="1">
    <source>
        <dbReference type="ARBA" id="ARBA00022741"/>
    </source>
</evidence>
<accession>I3EGD4</accession>
<keyword evidence="3 4" id="KW-0067">ATP-binding</keyword>
<organism evidence="6 7">
    <name type="scientific">Nematocida parisii (strain ERTm3)</name>
    <name type="common">Nematode killer fungus</name>
    <dbReference type="NCBI Taxonomy" id="935791"/>
    <lineage>
        <taxon>Eukaryota</taxon>
        <taxon>Fungi</taxon>
        <taxon>Fungi incertae sedis</taxon>
        <taxon>Microsporidia</taxon>
        <taxon>Nematocida</taxon>
    </lineage>
</organism>
<dbReference type="Pfam" id="PF00899">
    <property type="entry name" value="ThiF"/>
    <property type="match status" value="1"/>
</dbReference>
<dbReference type="PANTHER" id="PTHR10953">
    <property type="entry name" value="UBIQUITIN-ACTIVATING ENZYME E1"/>
    <property type="match status" value="1"/>
</dbReference>
<dbReference type="SUPFAM" id="SSF69572">
    <property type="entry name" value="Activating enzymes of the ubiquitin-like proteins"/>
    <property type="match status" value="1"/>
</dbReference>
<dbReference type="InterPro" id="IPR045886">
    <property type="entry name" value="ThiF/MoeB/HesA"/>
</dbReference>
<proteinExistence type="inferred from homology"/>
<dbReference type="InterPro" id="IPR035985">
    <property type="entry name" value="Ubiquitin-activating_enz"/>
</dbReference>
<keyword evidence="2 4" id="KW-0833">Ubl conjugation pathway</keyword>
<dbReference type="GO" id="GO:0019781">
    <property type="term" value="F:NEDD8 activating enzyme activity"/>
    <property type="evidence" value="ECO:0007669"/>
    <property type="project" value="UniProtKB-UniRule"/>
</dbReference>
<comment type="function">
    <text evidence="4">Catalytic subunit of the dimeric E1 enzyme, which activates NEDD8.</text>
</comment>
<comment type="pathway">
    <text evidence="4">Protein modification; protein neddylation.</text>
</comment>
<feature type="domain" description="THIF-type NAD/FAD binding fold" evidence="5">
    <location>
        <begin position="4"/>
        <end position="403"/>
    </location>
</feature>
<dbReference type="STRING" id="935791.I3EGD4"/>
<name>I3EGD4_NEMP3</name>
<evidence type="ECO:0000259" key="5">
    <source>
        <dbReference type="Pfam" id="PF00899"/>
    </source>
</evidence>
<dbReference type="EC" id="6.2.1.64" evidence="4"/>
<evidence type="ECO:0000313" key="6">
    <source>
        <dbReference type="EMBL" id="EIJ88281.1"/>
    </source>
</evidence>
<dbReference type="InterPro" id="IPR023318">
    <property type="entry name" value="Ub_act_enz_dom_a_sf"/>
</dbReference>
<reference evidence="6" key="1">
    <citation type="submission" date="2011-01" db="EMBL/GenBank/DDBJ databases">
        <title>The Genome Sequence of Nematocida parisii strain ERTm3.</title>
        <authorList>
            <consortium name="The Broad Institute Genome Sequencing Platform"/>
            <consortium name="The Broad Institute Genome Sequencing Center for Infectious Disease"/>
            <person name="Cuomo C."/>
            <person name="Troemel E."/>
            <person name="Young S.K."/>
            <person name="Zeng Q."/>
            <person name="Gargeya S."/>
            <person name="Fitzgerald M."/>
            <person name="Haas B."/>
            <person name="Abouelleil A."/>
            <person name="Alvarado L."/>
            <person name="Arachchi H.M."/>
            <person name="Berlin A."/>
            <person name="Chapman S.B."/>
            <person name="Gearin G."/>
            <person name="Goldberg J."/>
            <person name="Griggs A."/>
            <person name="Gujja S."/>
            <person name="Hansen M."/>
            <person name="Heiman D."/>
            <person name="Howarth C."/>
            <person name="Larimer J."/>
            <person name="Lui A."/>
            <person name="MacDonald P.J.P."/>
            <person name="McCowen C."/>
            <person name="Montmayeur A."/>
            <person name="Murphy C."/>
            <person name="Neiman D."/>
            <person name="Pearson M."/>
            <person name="Priest M."/>
            <person name="Roberts A."/>
            <person name="Saif S."/>
            <person name="Shea T."/>
            <person name="Sisk P."/>
            <person name="Stolte C."/>
            <person name="Sykes S."/>
            <person name="Wortman J."/>
            <person name="Nusbaum C."/>
            <person name="Birren B."/>
        </authorList>
    </citation>
    <scope>NUCLEOTIDE SEQUENCE</scope>
    <source>
        <strain evidence="6">ERTm3</strain>
    </source>
</reference>
<dbReference type="Gene3D" id="1.10.10.520">
    <property type="entry name" value="Ubiquitin activating enzymes (Uba3). Chain: B, domain 2"/>
    <property type="match status" value="1"/>
</dbReference>
<evidence type="ECO:0000313" key="7">
    <source>
        <dbReference type="Proteomes" id="UP000002872"/>
    </source>
</evidence>
<sequence length="518" mass="59077">MTNSILLIGAGGIGSEVVNLLIKHYKGDLCIVDNDKIELSNLNRQYFYNNSDINKYKAEVLSDRISKYTKNIKISYYIDDIKYKKFNVDFFKNFQLIISCVDNIPTRKHISMMGILSNTVIIESGSSGYDGEVYVIHNKHTECYECRNITEVKTYPICTLRQIPKEWHNCVHWAKYDIIDRLENNEHSVISDDNSIENNEHSVISDSTSDVIEYSTHSVISDSTSDEIEHNEHSVISDDGSIEYSTHSVISDSTSDGIECIEDNNNSVISDSDSIEYITNDVISDINRLNITNSVISNTYDTISDNIKHIDHSVISNTYDTISDNTVSINTINTIHKLFNININTLCNISYNNSIKLVHLLSKYKALQYNITVPDINMTKTILDNTIPSIITTNSIIANIIILMIQCVRNNIYDNVYYINNNIRRIKGIKYNDNCSICSAHKHIISIKYNYTLYNILCVVSISITNSTVILKDNYLLYDKEYKNNLNIQISSLNIDKGSIIKVSSKNRRSIIYINNIV</sequence>
<dbReference type="AlphaFoldDB" id="I3EGD4"/>
<dbReference type="OrthoDB" id="10255449at2759"/>
<dbReference type="HOGENOM" id="CLU_013325_7_0_1"/>
<dbReference type="Proteomes" id="UP000002872">
    <property type="component" value="Unassembled WGS sequence"/>
</dbReference>
<dbReference type="GO" id="GO:0045116">
    <property type="term" value="P:protein neddylation"/>
    <property type="evidence" value="ECO:0007669"/>
    <property type="project" value="UniProtKB-UniRule"/>
</dbReference>
<comment type="catalytic activity">
    <reaction evidence="4">
        <text>ATP + [NEDD8 protein] + [E1 NEDD8-activating enzyme]-L-cysteine = AMP + diphosphate + [E1 NEDD8-activating enzyme]-S-[NEDD8 protein]-yl-L-cysteine.</text>
        <dbReference type="EC" id="6.2.1.64"/>
    </reaction>
</comment>
<keyword evidence="7" id="KW-1185">Reference proteome</keyword>
<protein>
    <recommendedName>
        <fullName evidence="4">NEDD8-activating enzyme E1 catalytic subunit</fullName>
        <ecNumber evidence="4">6.2.1.64</ecNumber>
    </recommendedName>
</protein>
<dbReference type="InParanoid" id="I3EGD4"/>
<dbReference type="Gene3D" id="3.40.50.720">
    <property type="entry name" value="NAD(P)-binding Rossmann-like Domain"/>
    <property type="match status" value="1"/>
</dbReference>
<dbReference type="VEuPathDB" id="MicrosporidiaDB:NEQG_01725"/>
<evidence type="ECO:0000256" key="3">
    <source>
        <dbReference type="ARBA" id="ARBA00022840"/>
    </source>
</evidence>
<dbReference type="PANTHER" id="PTHR10953:SF6">
    <property type="entry name" value="NEDD8-ACTIVATING ENZYME E1 CATALYTIC SUBUNIT"/>
    <property type="match status" value="1"/>
</dbReference>
<dbReference type="EMBL" id="GL870879">
    <property type="protein sequence ID" value="EIJ88281.1"/>
    <property type="molecule type" value="Genomic_DNA"/>
</dbReference>
<evidence type="ECO:0000256" key="2">
    <source>
        <dbReference type="ARBA" id="ARBA00022786"/>
    </source>
</evidence>
<dbReference type="GO" id="GO:0005524">
    <property type="term" value="F:ATP binding"/>
    <property type="evidence" value="ECO:0007669"/>
    <property type="project" value="UniProtKB-UniRule"/>
</dbReference>
<gene>
    <name evidence="6" type="ORF">NEQG_01725</name>
</gene>